<dbReference type="HOGENOM" id="CLU_612328_0_0_11"/>
<dbReference type="InterPro" id="IPR043202">
    <property type="entry name" value="Band-7_stomatin-like"/>
</dbReference>
<dbReference type="Gene3D" id="6.10.250.2090">
    <property type="match status" value="1"/>
</dbReference>
<feature type="compositionally biased region" description="Basic residues" evidence="2">
    <location>
        <begin position="30"/>
        <end position="41"/>
    </location>
</feature>
<dbReference type="PRINTS" id="PR00721">
    <property type="entry name" value="STOMATIN"/>
</dbReference>
<dbReference type="PANTHER" id="PTHR10264:SF19">
    <property type="entry name" value="AT06885P-RELATED"/>
    <property type="match status" value="1"/>
</dbReference>
<dbReference type="FunFam" id="3.30.479.30:FF:000004">
    <property type="entry name" value="Putative membrane protease family, stomatin"/>
    <property type="match status" value="1"/>
</dbReference>
<proteinExistence type="inferred from homology"/>
<evidence type="ECO:0000313" key="6">
    <source>
        <dbReference type="Proteomes" id="UP000008710"/>
    </source>
</evidence>
<organism evidence="5 6">
    <name type="scientific">Rhodococcus jostii (strain RHA1)</name>
    <dbReference type="NCBI Taxonomy" id="101510"/>
    <lineage>
        <taxon>Bacteria</taxon>
        <taxon>Bacillati</taxon>
        <taxon>Actinomycetota</taxon>
        <taxon>Actinomycetes</taxon>
        <taxon>Mycobacteriales</taxon>
        <taxon>Nocardiaceae</taxon>
        <taxon>Rhodococcus</taxon>
    </lineage>
</organism>
<feature type="region of interest" description="Disordered" evidence="2">
    <location>
        <begin position="1"/>
        <end position="152"/>
    </location>
</feature>
<reference evidence="6" key="1">
    <citation type="journal article" date="2006" name="Proc. Natl. Acad. Sci. U.S.A.">
        <title>The complete genome of Rhodococcus sp. RHA1 provides insights into a catabolic powerhouse.</title>
        <authorList>
            <person name="McLeod M.P."/>
            <person name="Warren R.L."/>
            <person name="Hsiao W.W.L."/>
            <person name="Araki N."/>
            <person name="Myhre M."/>
            <person name="Fernandes C."/>
            <person name="Miyazawa D."/>
            <person name="Wong W."/>
            <person name="Lillquist A.L."/>
            <person name="Wang D."/>
            <person name="Dosanjh M."/>
            <person name="Hara H."/>
            <person name="Petrescu A."/>
            <person name="Morin R.D."/>
            <person name="Yang G."/>
            <person name="Stott J.M."/>
            <person name="Schein J.E."/>
            <person name="Shin H."/>
            <person name="Smailus D."/>
            <person name="Siddiqui A.S."/>
            <person name="Marra M.A."/>
            <person name="Jones S.J.M."/>
            <person name="Holt R."/>
            <person name="Brinkman F.S.L."/>
            <person name="Miyauchi K."/>
            <person name="Fukuda M."/>
            <person name="Davies J.E."/>
            <person name="Mohn W.W."/>
            <person name="Eltis L.D."/>
        </authorList>
    </citation>
    <scope>NUCLEOTIDE SEQUENCE [LARGE SCALE GENOMIC DNA]</scope>
    <source>
        <strain evidence="6">RHA1</strain>
    </source>
</reference>
<dbReference type="InterPro" id="IPR001107">
    <property type="entry name" value="Band_7"/>
</dbReference>
<evidence type="ECO:0000256" key="3">
    <source>
        <dbReference type="SAM" id="Phobius"/>
    </source>
</evidence>
<dbReference type="EMBL" id="CP000431">
    <property type="protein sequence ID" value="ABG93475.1"/>
    <property type="molecule type" value="Genomic_DNA"/>
</dbReference>
<keyword evidence="3" id="KW-1133">Transmembrane helix</keyword>
<dbReference type="AlphaFoldDB" id="Q0SG61"/>
<feature type="compositionally biased region" description="Basic and acidic residues" evidence="2">
    <location>
        <begin position="17"/>
        <end position="29"/>
    </location>
</feature>
<evidence type="ECO:0000313" key="5">
    <source>
        <dbReference type="EMBL" id="ABG93475.1"/>
    </source>
</evidence>
<keyword evidence="3" id="KW-0472">Membrane</keyword>
<evidence type="ECO:0000256" key="1">
    <source>
        <dbReference type="ARBA" id="ARBA00008164"/>
    </source>
</evidence>
<dbReference type="eggNOG" id="COG0330">
    <property type="taxonomic scope" value="Bacteria"/>
</dbReference>
<feature type="compositionally biased region" description="Basic and acidic residues" evidence="2">
    <location>
        <begin position="125"/>
        <end position="143"/>
    </location>
</feature>
<feature type="compositionally biased region" description="Basic residues" evidence="2">
    <location>
        <begin position="81"/>
        <end position="100"/>
    </location>
</feature>
<feature type="domain" description="Band 7" evidence="4">
    <location>
        <begin position="178"/>
        <end position="335"/>
    </location>
</feature>
<dbReference type="InterPro" id="IPR036013">
    <property type="entry name" value="Band_7/SPFH_dom_sf"/>
</dbReference>
<dbReference type="Proteomes" id="UP000008710">
    <property type="component" value="Chromosome"/>
</dbReference>
<dbReference type="GO" id="GO:0098552">
    <property type="term" value="C:side of membrane"/>
    <property type="evidence" value="ECO:0007669"/>
    <property type="project" value="UniProtKB-ARBA"/>
</dbReference>
<evidence type="ECO:0000259" key="4">
    <source>
        <dbReference type="SMART" id="SM00244"/>
    </source>
</evidence>
<comment type="similarity">
    <text evidence="1">Belongs to the band 7/mec-2 family.</text>
</comment>
<dbReference type="CDD" id="cd08826">
    <property type="entry name" value="SPFH_eoslipins_u1"/>
    <property type="match status" value="1"/>
</dbReference>
<dbReference type="KEGG" id="rha:RHA1_ro01662"/>
<feature type="compositionally biased region" description="Basic residues" evidence="2">
    <location>
        <begin position="58"/>
        <end position="73"/>
    </location>
</feature>
<dbReference type="PANTHER" id="PTHR10264">
    <property type="entry name" value="BAND 7 PROTEIN-RELATED"/>
    <property type="match status" value="1"/>
</dbReference>
<sequence>MRDDRVGRAGAGAGCAVDRRRGTRTDRGCARRARGTVRRSRGVAAVHVQRHRTDDRHPRGRRSRGGRSGSRRGGRPEGTRRRACARAHRNAIPHRIRRHRPQLERTARSSRGRRKPVEGANTVRGRRDTDRGRLRDRRADPRTHPHRPPPRALGVGTVTTIIVILCVVITLLAVVASSSIRVLREYERAVVFRLGRLVDLKGPGLVLLIPAIDRMERVSLRTVTLKIPVQEVITHDNVPAKVTAVAYFRVVDADRAIVEVEDFLAATLQIAQTTLRSILGKADLDALLGERERLNEDLQKVIDQQTEPWGVKVTTVEIKDVEIPANMQRAIARQAEAERERRAKIINAEAEFQASAKLVEAADVISRNPTTLQLRYLQTLSAMGGENNSTVVFPMPLDLVRPFLTAAKDAAAADDGDERARFEAQANLAAMIPPAGPETRTPHHARN</sequence>
<dbReference type="SUPFAM" id="SSF117892">
    <property type="entry name" value="Band 7/SPFH domain"/>
    <property type="match status" value="1"/>
</dbReference>
<keyword evidence="3" id="KW-0812">Transmembrane</keyword>
<evidence type="ECO:0000256" key="2">
    <source>
        <dbReference type="SAM" id="MobiDB-lite"/>
    </source>
</evidence>
<dbReference type="Gene3D" id="3.30.479.30">
    <property type="entry name" value="Band 7 domain"/>
    <property type="match status" value="1"/>
</dbReference>
<accession>Q0SG61</accession>
<dbReference type="SMART" id="SM00244">
    <property type="entry name" value="PHB"/>
    <property type="match status" value="1"/>
</dbReference>
<feature type="transmembrane region" description="Helical" evidence="3">
    <location>
        <begin position="152"/>
        <end position="176"/>
    </location>
</feature>
<name>Q0SG61_RHOJR</name>
<dbReference type="Pfam" id="PF01145">
    <property type="entry name" value="Band_7"/>
    <property type="match status" value="1"/>
</dbReference>
<protein>
    <submittedName>
        <fullName evidence="5">Probable stomatin protein</fullName>
    </submittedName>
</protein>
<dbReference type="GO" id="GO:0005886">
    <property type="term" value="C:plasma membrane"/>
    <property type="evidence" value="ECO:0007669"/>
    <property type="project" value="InterPro"/>
</dbReference>
<gene>
    <name evidence="5" type="ordered locus">RHA1_ro01662</name>
</gene>
<dbReference type="InterPro" id="IPR001972">
    <property type="entry name" value="Stomatin_HflK_fam"/>
</dbReference>